<comment type="caution">
    <text evidence="1">The sequence shown here is derived from an EMBL/GenBank/DDBJ whole genome shotgun (WGS) entry which is preliminary data.</text>
</comment>
<protein>
    <submittedName>
        <fullName evidence="1">Uncharacterized protein</fullName>
    </submittedName>
</protein>
<gene>
    <name evidence="1" type="ORF">LCGC14_0696340</name>
</gene>
<dbReference type="AlphaFoldDB" id="A0A0F9R4B7"/>
<sequence length="70" mass="8354">MAIKSKLDLEDEYLDAVAKVNETDRQLRQLWDKGDFKKRNQIINSQWRNAVQKKNRAEKKYLAFLNTLTI</sequence>
<reference evidence="1" key="1">
    <citation type="journal article" date="2015" name="Nature">
        <title>Complex archaea that bridge the gap between prokaryotes and eukaryotes.</title>
        <authorList>
            <person name="Spang A."/>
            <person name="Saw J.H."/>
            <person name="Jorgensen S.L."/>
            <person name="Zaremba-Niedzwiedzka K."/>
            <person name="Martijn J."/>
            <person name="Lind A.E."/>
            <person name="van Eijk R."/>
            <person name="Schleper C."/>
            <person name="Guy L."/>
            <person name="Ettema T.J."/>
        </authorList>
    </citation>
    <scope>NUCLEOTIDE SEQUENCE</scope>
</reference>
<accession>A0A0F9R4B7</accession>
<evidence type="ECO:0000313" key="1">
    <source>
        <dbReference type="EMBL" id="KKN44107.1"/>
    </source>
</evidence>
<name>A0A0F9R4B7_9ZZZZ</name>
<dbReference type="EMBL" id="LAZR01001469">
    <property type="protein sequence ID" value="KKN44107.1"/>
    <property type="molecule type" value="Genomic_DNA"/>
</dbReference>
<organism evidence="1">
    <name type="scientific">marine sediment metagenome</name>
    <dbReference type="NCBI Taxonomy" id="412755"/>
    <lineage>
        <taxon>unclassified sequences</taxon>
        <taxon>metagenomes</taxon>
        <taxon>ecological metagenomes</taxon>
    </lineage>
</organism>
<proteinExistence type="predicted"/>